<dbReference type="RefSeq" id="WP_245128465.1">
    <property type="nucleotide sequence ID" value="NZ_JALJEJ010000001.1"/>
</dbReference>
<evidence type="ECO:0000259" key="2">
    <source>
        <dbReference type="Pfam" id="PF18003"/>
    </source>
</evidence>
<dbReference type="AlphaFoldDB" id="A0A9X2B7R8"/>
<gene>
    <name evidence="3" type="ORF">MUY27_02875</name>
</gene>
<reference evidence="3" key="1">
    <citation type="submission" date="2022-04" db="EMBL/GenBank/DDBJ databases">
        <title>Mucilaginibacter sp. RS28 isolated from freshwater.</title>
        <authorList>
            <person name="Ko S.-R."/>
        </authorList>
    </citation>
    <scope>NUCLEOTIDE SEQUENCE</scope>
    <source>
        <strain evidence="3">RS28</strain>
    </source>
</reference>
<proteinExistence type="predicted"/>
<dbReference type="InterPro" id="IPR024278">
    <property type="entry name" value="DUF3823_N"/>
</dbReference>
<protein>
    <submittedName>
        <fullName evidence="3">DUF3823 domain-containing protein</fullName>
    </submittedName>
</protein>
<evidence type="ECO:0000259" key="1">
    <source>
        <dbReference type="Pfam" id="PF12866"/>
    </source>
</evidence>
<dbReference type="Gene3D" id="2.60.40.1120">
    <property type="entry name" value="Carboxypeptidase-like, regulatory domain"/>
    <property type="match status" value="1"/>
</dbReference>
<feature type="domain" description="DUF3823" evidence="2">
    <location>
        <begin position="125"/>
        <end position="229"/>
    </location>
</feature>
<accession>A0A9X2B7R8</accession>
<dbReference type="PROSITE" id="PS51257">
    <property type="entry name" value="PROKAR_LIPOPROTEIN"/>
    <property type="match status" value="1"/>
</dbReference>
<comment type="caution">
    <text evidence="3">The sequence shown here is derived from an EMBL/GenBank/DDBJ whole genome shotgun (WGS) entry which is preliminary data.</text>
</comment>
<evidence type="ECO:0000313" key="3">
    <source>
        <dbReference type="EMBL" id="MCJ8208636.1"/>
    </source>
</evidence>
<feature type="domain" description="DUF3823" evidence="1">
    <location>
        <begin position="29"/>
        <end position="122"/>
    </location>
</feature>
<dbReference type="Pfam" id="PF18003">
    <property type="entry name" value="DUF3823_C"/>
    <property type="match status" value="1"/>
</dbReference>
<dbReference type="Pfam" id="PF12866">
    <property type="entry name" value="DUF3823"/>
    <property type="match status" value="1"/>
</dbReference>
<dbReference type="Proteomes" id="UP001139450">
    <property type="component" value="Unassembled WGS sequence"/>
</dbReference>
<dbReference type="Gene3D" id="2.60.40.2060">
    <property type="match status" value="1"/>
</dbReference>
<dbReference type="EMBL" id="JALJEJ010000001">
    <property type="protein sequence ID" value="MCJ8208636.1"/>
    <property type="molecule type" value="Genomic_DNA"/>
</dbReference>
<evidence type="ECO:0000313" key="4">
    <source>
        <dbReference type="Proteomes" id="UP001139450"/>
    </source>
</evidence>
<dbReference type="InterPro" id="IPR041186">
    <property type="entry name" value="DUF3823_C"/>
</dbReference>
<name>A0A9X2B7R8_9SPHI</name>
<keyword evidence="4" id="KW-1185">Reference proteome</keyword>
<organism evidence="3 4">
    <name type="scientific">Mucilaginibacter straminoryzae</name>
    <dbReference type="NCBI Taxonomy" id="2932774"/>
    <lineage>
        <taxon>Bacteria</taxon>
        <taxon>Pseudomonadati</taxon>
        <taxon>Bacteroidota</taxon>
        <taxon>Sphingobacteriia</taxon>
        <taxon>Sphingobacteriales</taxon>
        <taxon>Sphingobacteriaceae</taxon>
        <taxon>Mucilaginibacter</taxon>
    </lineage>
</organism>
<sequence length="232" mass="25255">MKKLFYLLIFTTVIAASSCKKDNYKAPGSTLKGRLVYKGDPIGVEYNQVPFELYQSGFGKVGPIGASFDQDGNYSALLFDGNYRFTIPAGQGPFMWKERATGGRDTIAITVNGDQTMNIEVTPYYMIRSPQMAASGGKVNATFNIEKVVTDANAKGIERVNLYINKTQFVSGADNIASAEMAGSSITSMNNLSMSVTIPTISPTQNYVFARIGIKIAGVEDMIFSPVQKIQF</sequence>